<evidence type="ECO:0000313" key="3">
    <source>
        <dbReference type="EMBL" id="RAK64301.1"/>
    </source>
</evidence>
<accession>A0A328BCY5</accession>
<evidence type="ECO:0000256" key="1">
    <source>
        <dbReference type="ARBA" id="ARBA00023239"/>
    </source>
</evidence>
<dbReference type="PANTHER" id="PTHR21240:SF28">
    <property type="entry name" value="ISO-OROTATE DECARBOXYLASE (EUROFUNG)"/>
    <property type="match status" value="1"/>
</dbReference>
<dbReference type="GO" id="GO:0016831">
    <property type="term" value="F:carboxy-lyase activity"/>
    <property type="evidence" value="ECO:0007669"/>
    <property type="project" value="InterPro"/>
</dbReference>
<dbReference type="EMBL" id="QFYS01000006">
    <property type="protein sequence ID" value="RAK64301.1"/>
    <property type="molecule type" value="Genomic_DNA"/>
</dbReference>
<comment type="caution">
    <text evidence="3">The sequence shown here is derived from an EMBL/GenBank/DDBJ whole genome shotgun (WGS) entry which is preliminary data.</text>
</comment>
<evidence type="ECO:0000259" key="2">
    <source>
        <dbReference type="Pfam" id="PF04909"/>
    </source>
</evidence>
<dbReference type="Gene3D" id="3.20.20.140">
    <property type="entry name" value="Metal-dependent hydrolases"/>
    <property type="match status" value="1"/>
</dbReference>
<evidence type="ECO:0000313" key="4">
    <source>
        <dbReference type="Proteomes" id="UP000249524"/>
    </source>
</evidence>
<dbReference type="InterPro" id="IPR006680">
    <property type="entry name" value="Amidohydro-rel"/>
</dbReference>
<proteinExistence type="predicted"/>
<dbReference type="OrthoDB" id="9799024at2"/>
<name>A0A328BCY5_9CAUL</name>
<dbReference type="SUPFAM" id="SSF51556">
    <property type="entry name" value="Metallo-dependent hydrolases"/>
    <property type="match status" value="1"/>
</dbReference>
<dbReference type="GO" id="GO:0016787">
    <property type="term" value="F:hydrolase activity"/>
    <property type="evidence" value="ECO:0007669"/>
    <property type="project" value="UniProtKB-KW"/>
</dbReference>
<dbReference type="InterPro" id="IPR032465">
    <property type="entry name" value="ACMSD"/>
</dbReference>
<gene>
    <name evidence="3" type="ORF">DJ019_14075</name>
</gene>
<feature type="domain" description="Amidohydrolase-related" evidence="2">
    <location>
        <begin position="81"/>
        <end position="371"/>
    </location>
</feature>
<dbReference type="InterPro" id="IPR032466">
    <property type="entry name" value="Metal_Hydrolase"/>
</dbReference>
<dbReference type="PANTHER" id="PTHR21240">
    <property type="entry name" value="2-AMINO-3-CARBOXYLMUCONATE-6-SEMIALDEHYDE DECARBOXYLASE"/>
    <property type="match status" value="1"/>
</dbReference>
<dbReference type="AlphaFoldDB" id="A0A328BCY5"/>
<keyword evidence="1" id="KW-0456">Lyase</keyword>
<organism evidence="3 4">
    <name type="scientific">Phenylobacterium kunshanense</name>
    <dbReference type="NCBI Taxonomy" id="1445034"/>
    <lineage>
        <taxon>Bacteria</taxon>
        <taxon>Pseudomonadati</taxon>
        <taxon>Pseudomonadota</taxon>
        <taxon>Alphaproteobacteria</taxon>
        <taxon>Caulobacterales</taxon>
        <taxon>Caulobacteraceae</taxon>
        <taxon>Phenylobacterium</taxon>
    </lineage>
</organism>
<dbReference type="Proteomes" id="UP000249524">
    <property type="component" value="Unassembled WGS sequence"/>
</dbReference>
<reference evidence="3 4" key="1">
    <citation type="submission" date="2018-05" db="EMBL/GenBank/DDBJ databases">
        <authorList>
            <person name="Lanie J.A."/>
            <person name="Ng W.-L."/>
            <person name="Kazmierczak K.M."/>
            <person name="Andrzejewski T.M."/>
            <person name="Davidsen T.M."/>
            <person name="Wayne K.J."/>
            <person name="Tettelin H."/>
            <person name="Glass J.I."/>
            <person name="Rusch D."/>
            <person name="Podicherti R."/>
            <person name="Tsui H.-C.T."/>
            <person name="Winkler M.E."/>
        </authorList>
    </citation>
    <scope>NUCLEOTIDE SEQUENCE [LARGE SCALE GENOMIC DNA]</scope>
    <source>
        <strain evidence="3 4">BUT-10</strain>
    </source>
</reference>
<dbReference type="GO" id="GO:0019748">
    <property type="term" value="P:secondary metabolic process"/>
    <property type="evidence" value="ECO:0007669"/>
    <property type="project" value="TreeGrafter"/>
</dbReference>
<protein>
    <submittedName>
        <fullName evidence="3">Amidohydrolase</fullName>
    </submittedName>
</protein>
<keyword evidence="3" id="KW-0378">Hydrolase</keyword>
<dbReference type="Pfam" id="PF04909">
    <property type="entry name" value="Amidohydro_2"/>
    <property type="match status" value="1"/>
</dbReference>
<keyword evidence="4" id="KW-1185">Reference proteome</keyword>
<dbReference type="GO" id="GO:0005737">
    <property type="term" value="C:cytoplasm"/>
    <property type="evidence" value="ECO:0007669"/>
    <property type="project" value="TreeGrafter"/>
</dbReference>
<dbReference type="RefSeq" id="WP_111276688.1">
    <property type="nucleotide sequence ID" value="NZ_QFYS01000006.1"/>
</dbReference>
<sequence length="393" mass="43951">MAYVEGQTIHDADSHIMELPGTIHRYIDPKHRAAFVEKTGRKDVLPEWFAKASDRHDDPEFRAGAEANILLRKNYEALGAFRADDRPATLDYLGFASQLVFTTACLSNWGLEQMGEVELAIEAARAHNRMMTEFCSVDRRLLATGYVPLIDRQRAPQIAREAIELGAKGLVVPSRHPPGFSPSHRELDPLWAVAEEAGLPILFHVGGEEKMAKDYLENGLPYVKDFHGGDENFTSLTFMAIPLSVWQTLSALVIDGVFDRFPRLKFGAIELGASWLPSLMKFLDSGCAAFGREERLQRLSGKPSEILRRQLRVTPYPHEDVAWIMENSGQDMVLFSSDYPHVEGGRNPLKRFNDSLAGVSDAGRRAFYRDNFIDLMGKGLDPSLHDLPSLQAA</sequence>